<organism evidence="2 3">
    <name type="scientific">Vibrio gazogenes</name>
    <dbReference type="NCBI Taxonomy" id="687"/>
    <lineage>
        <taxon>Bacteria</taxon>
        <taxon>Pseudomonadati</taxon>
        <taxon>Pseudomonadota</taxon>
        <taxon>Gammaproteobacteria</taxon>
        <taxon>Vibrionales</taxon>
        <taxon>Vibrionaceae</taxon>
        <taxon>Vibrio</taxon>
    </lineage>
</organism>
<sequence length="335" mass="38116">MNQIIKSLLIYVTVFSYESFAATVDDGITQFNQMQYKQAQAVFEPLVKQGNARAMFWLGVTQFRTGEQFKAGHTLLKSAEAGNPWAMLMMSPEDNGYCGYLGWPCDPSWRDKAFSTLQVLADQGNGNAICTLLYRKGKPWWTYVPILNKQRGGELAEKGVKNGWYSMASCGIPMSIEKKVELLQYVAAQGYAPAMVELYYIDYRDEYNIKNSSDFLKESLRLGYPSSVENLLYNARRKYFKINELSDFRNMTEKEKLGLEDVYYYSLIGKEFGLNNIILNMNKPVKNSEGVFVLVSLLSSEEQLSIEEKAKKFLGQVKPNLFLSESSNMNALLNP</sequence>
<keyword evidence="1" id="KW-0732">Signal</keyword>
<evidence type="ECO:0000313" key="2">
    <source>
        <dbReference type="EMBL" id="ASA58108.1"/>
    </source>
</evidence>
<accession>A0A1Z2SLM7</accession>
<dbReference type="EMBL" id="CP018836">
    <property type="protein sequence ID" value="ASA58108.1"/>
    <property type="molecule type" value="Genomic_DNA"/>
</dbReference>
<evidence type="ECO:0008006" key="4">
    <source>
        <dbReference type="Google" id="ProtNLM"/>
    </source>
</evidence>
<dbReference type="InterPro" id="IPR011990">
    <property type="entry name" value="TPR-like_helical_dom_sf"/>
</dbReference>
<dbReference type="Gene3D" id="1.25.40.10">
    <property type="entry name" value="Tetratricopeptide repeat domain"/>
    <property type="match status" value="1"/>
</dbReference>
<reference evidence="2 3" key="1">
    <citation type="submission" date="2016-12" db="EMBL/GenBank/DDBJ databases">
        <authorList>
            <person name="Song W.-J."/>
            <person name="Kurnit D.M."/>
        </authorList>
    </citation>
    <scope>NUCLEOTIDE SEQUENCE [LARGE SCALE GENOMIC DNA]</scope>
    <source>
        <strain evidence="2 3">ATCC 43942</strain>
    </source>
</reference>
<dbReference type="KEGG" id="vga:BSQ33_20690"/>
<dbReference type="Proteomes" id="UP000196708">
    <property type="component" value="Chromosome 2"/>
</dbReference>
<proteinExistence type="predicted"/>
<gene>
    <name evidence="2" type="ORF">BSQ33_20690</name>
</gene>
<feature type="signal peptide" evidence="1">
    <location>
        <begin position="1"/>
        <end position="21"/>
    </location>
</feature>
<dbReference type="AlphaFoldDB" id="A0A1Z2SLM7"/>
<name>A0A1Z2SLM7_VIBGA</name>
<protein>
    <recommendedName>
        <fullName evidence="4">Sel1 repeat family protein</fullName>
    </recommendedName>
</protein>
<evidence type="ECO:0000256" key="1">
    <source>
        <dbReference type="SAM" id="SignalP"/>
    </source>
</evidence>
<feature type="chain" id="PRO_5013142552" description="Sel1 repeat family protein" evidence="1">
    <location>
        <begin position="22"/>
        <end position="335"/>
    </location>
</feature>
<evidence type="ECO:0000313" key="3">
    <source>
        <dbReference type="Proteomes" id="UP000196708"/>
    </source>
</evidence>
<dbReference type="SUPFAM" id="SSF81901">
    <property type="entry name" value="HCP-like"/>
    <property type="match status" value="1"/>
</dbReference>